<organism evidence="3 4">
    <name type="scientific">Pseudo-nitzschia multistriata</name>
    <dbReference type="NCBI Taxonomy" id="183589"/>
    <lineage>
        <taxon>Eukaryota</taxon>
        <taxon>Sar</taxon>
        <taxon>Stramenopiles</taxon>
        <taxon>Ochrophyta</taxon>
        <taxon>Bacillariophyta</taxon>
        <taxon>Bacillariophyceae</taxon>
        <taxon>Bacillariophycidae</taxon>
        <taxon>Bacillariales</taxon>
        <taxon>Bacillariaceae</taxon>
        <taxon>Pseudo-nitzschia</taxon>
    </lineage>
</organism>
<reference evidence="3 4" key="1">
    <citation type="submission" date="2019-01" db="EMBL/GenBank/DDBJ databases">
        <authorList>
            <person name="Ferrante I. M."/>
        </authorList>
    </citation>
    <scope>NUCLEOTIDE SEQUENCE [LARGE SCALE GENOMIC DNA]</scope>
    <source>
        <strain evidence="3 4">B856</strain>
    </source>
</reference>
<accession>A0A448YV40</accession>
<feature type="chain" id="PRO_5019514511" description="Fe2OG dioxygenase domain-containing protein" evidence="1">
    <location>
        <begin position="24"/>
        <end position="508"/>
    </location>
</feature>
<feature type="domain" description="Fe2OG dioxygenase" evidence="2">
    <location>
        <begin position="193"/>
        <end position="294"/>
    </location>
</feature>
<feature type="signal peptide" evidence="1">
    <location>
        <begin position="1"/>
        <end position="23"/>
    </location>
</feature>
<dbReference type="EMBL" id="CAACVS010000005">
    <property type="protein sequence ID" value="VEU33667.1"/>
    <property type="molecule type" value="Genomic_DNA"/>
</dbReference>
<protein>
    <recommendedName>
        <fullName evidence="2">Fe2OG dioxygenase domain-containing protein</fullName>
    </recommendedName>
</protein>
<dbReference type="Proteomes" id="UP000291116">
    <property type="component" value="Unassembled WGS sequence"/>
</dbReference>
<keyword evidence="1" id="KW-0732">Signal</keyword>
<dbReference type="OrthoDB" id="69177at2759"/>
<dbReference type="AlphaFoldDB" id="A0A448YV40"/>
<dbReference type="InterPro" id="IPR005123">
    <property type="entry name" value="Oxoglu/Fe-dep_dioxygenase_dom"/>
</dbReference>
<evidence type="ECO:0000256" key="1">
    <source>
        <dbReference type="SAM" id="SignalP"/>
    </source>
</evidence>
<evidence type="ECO:0000313" key="4">
    <source>
        <dbReference type="Proteomes" id="UP000291116"/>
    </source>
</evidence>
<gene>
    <name evidence="3" type="ORF">PSNMU_V1.4_AUG-EV-PASAV3_0003560</name>
</gene>
<dbReference type="SUPFAM" id="SSF48452">
    <property type="entry name" value="TPR-like"/>
    <property type="match status" value="1"/>
</dbReference>
<proteinExistence type="predicted"/>
<evidence type="ECO:0000259" key="2">
    <source>
        <dbReference type="PROSITE" id="PS51471"/>
    </source>
</evidence>
<name>A0A448YV40_9STRA</name>
<keyword evidence="4" id="KW-1185">Reference proteome</keyword>
<sequence length="508" mass="56427">MGTSMKEIICLFLLCFLVENTFALSPVVAPKSESTVPKTSNPSSKWIGAEKTMREYHAAEVAGGKDAFGSKTSDENNVDDNVDRSSFWSDENFITYSIGENNAGIDATYLPKNGNSIFESRSSVVTGEECRFIVEEARETIVQGLIDERQQSDDNEPPEDRRVNAISNSQLGEARLSRMPKTRAWLKEALQTRFYPLLKNRFGVDDIVLYDGLVLGNLAPTMSQPIHRDASLLTINVALSALDDYEGGGTYIEALDEVLTIDQGHLLCHAGSAMHAGNAISKGERWVFVLFLLGEQHPQLARRCHAEAIEHTRRQELDEAEAVLQTGLKSIAPNHDHLLHNTMGRLHMMKGEHSKAFRSFQNADSAYPICQNAMVSMAQLLVDRRRPRAALRRFDTVLERIGDRDLDPSGPAQLSQKSLAYGARRDAARCALVCADHLYRSQVAEQEAEASPPTQSTSTWELWTLRHLPTAIQRLKTCLAAAPNEPTLLGMLNRAEFLLAEAEPQQKP</sequence>
<dbReference type="PROSITE" id="PS51471">
    <property type="entry name" value="FE2OG_OXY"/>
    <property type="match status" value="1"/>
</dbReference>
<dbReference type="InterPro" id="IPR011990">
    <property type="entry name" value="TPR-like_helical_dom_sf"/>
</dbReference>
<dbReference type="Gene3D" id="1.25.40.10">
    <property type="entry name" value="Tetratricopeptide repeat domain"/>
    <property type="match status" value="1"/>
</dbReference>
<dbReference type="Gene3D" id="2.60.120.620">
    <property type="entry name" value="q2cbj1_9rhob like domain"/>
    <property type="match status" value="1"/>
</dbReference>
<evidence type="ECO:0000313" key="3">
    <source>
        <dbReference type="EMBL" id="VEU33667.1"/>
    </source>
</evidence>